<evidence type="ECO:0000259" key="2">
    <source>
        <dbReference type="Pfam" id="PF17128"/>
    </source>
</evidence>
<evidence type="ECO:0000313" key="4">
    <source>
        <dbReference type="Proteomes" id="UP000256541"/>
    </source>
</evidence>
<dbReference type="Proteomes" id="UP000256541">
    <property type="component" value="Unassembled WGS sequence"/>
</dbReference>
<feature type="region of interest" description="Disordered" evidence="1">
    <location>
        <begin position="1126"/>
        <end position="1148"/>
    </location>
</feature>
<name>A0A3E0W3F4_9MICO</name>
<sequence>MLNDEASAVSRIVLPPVPESLRDEAVACWSEPLSIDSYLPGEPDLLPAFLEQRVYQGSSGRVFPLPFHERISQTKQAHQWQAVHLENRWLRVVVLPELGGRIHIGYDKVADYDFFYRNNVIKPALVGLAGPWISGGVEFNWPQHHRPATFLPTDVEIEHEADGSVTVWCSDHDPFARMKGMHGIRLRPDSAVIEARVRLYNRTPETQTFLWWANVAAAVDDEYQSFFPRDVEFVADHAKRAIATFPEVDGSYYGIDYPARRTAERPDGDRLDWYRNIPVPTSYMVTRTSDDFFGGYDHGREAGFVHWADRHIAPGKKQWTWGNAPFGWAWDANLTDDDGPYVELMAGAYTDNQPDFSFLAPGETKTFSQYWYPIQKIGPVHQATLDAAGRLDATVDPKSQTTLLTVGVAVTAPHGTLTVQVETLQGEVLYTSTTALKPGAPLLQTMSVPGQHAADTVVLVVTSPERELLRTRPTTGAGLATPPESATEPPPPAEVASIEELFYIGQYLYQYRHATRLPEPYWREALRRDPQDIRSNVALAERLTWSGAFDEAEVLLRRAVARLTARVPNPADGEAHYRLGLVLVLQGRDAEAQEFLQKAAWNAGWRAPATFALAQLTARAGLTQAAEENARAVLRVDGEHLQAAALLASLLQQRGVADEAAELLARTLAADPLDQWSRILSGREHTADAPTLLDVALEFTAMGSYDRALDVFAEAAAAARSTALGQVQVEPLAHYHRASVLDLTGRPDEAAAARVAARRADRRYSQASRHADIAVLREALAADPYDELAAVLLANWHYDKRRYVEAMGFWEQAVSATGDRVSHAADPAVSATQTMAHRNLGIAAYNVLGDGDRARSHYSLALELSPYEAKLWFENDQLVERLGDSDPARIAVLEARRDLVHQRDDLSVAFAELLTRTGRAVEAHRLLSGRTFQPWEGGEGRALAAWENANVALAYAFLQTGDLRSAANHVESSIHTPASLGEARHDLANSARLHLLKGDVADAQGNTEDAVHAWQKAASFTGDFQGMSTRTFSDQTYFSVLALLRLGEVPEADRLRAGLEQHVAEIAVQPATIDYFATSLPTMLLFTDNPQTLRDTEIVRLRKQLALLDDEFSAHLDHALHETIPAAPQPFPRQATAPAVQHTEKGTP</sequence>
<dbReference type="SUPFAM" id="SSF48452">
    <property type="entry name" value="TPR-like"/>
    <property type="match status" value="2"/>
</dbReference>
<dbReference type="RefSeq" id="WP_116410190.1">
    <property type="nucleotide sequence ID" value="NZ_NBXB01000008.1"/>
</dbReference>
<dbReference type="PANTHER" id="PTHR12558:SF33">
    <property type="entry name" value="BLL7664 PROTEIN"/>
    <property type="match status" value="1"/>
</dbReference>
<dbReference type="PANTHER" id="PTHR12558">
    <property type="entry name" value="CELL DIVISION CYCLE 16,23,27"/>
    <property type="match status" value="1"/>
</dbReference>
<dbReference type="OrthoDB" id="174931at2"/>
<dbReference type="Gene3D" id="1.25.40.10">
    <property type="entry name" value="Tetratricopeptide repeat domain"/>
    <property type="match status" value="3"/>
</dbReference>
<dbReference type="EMBL" id="NBXB01000008">
    <property type="protein sequence ID" value="RFA16904.1"/>
    <property type="molecule type" value="Genomic_DNA"/>
</dbReference>
<evidence type="ECO:0000256" key="1">
    <source>
        <dbReference type="SAM" id="MobiDB-lite"/>
    </source>
</evidence>
<dbReference type="AlphaFoldDB" id="A0A3E0W3F4"/>
<reference evidence="3 4" key="1">
    <citation type="submission" date="2017-04" db="EMBL/GenBank/DDBJ databases">
        <title>Comparative genome analysis of Subtercola boreus.</title>
        <authorList>
            <person name="Cho Y.-J."/>
            <person name="Cho A."/>
            <person name="Kim O.-S."/>
            <person name="Lee J.-I."/>
        </authorList>
    </citation>
    <scope>NUCLEOTIDE SEQUENCE [LARGE SCALE GENOMIC DNA]</scope>
    <source>
        <strain evidence="3 4">P27479</strain>
    </source>
</reference>
<comment type="caution">
    <text evidence="3">The sequence shown here is derived from an EMBL/GenBank/DDBJ whole genome shotgun (WGS) entry which is preliminary data.</text>
</comment>
<accession>A0A3E0W3F4</accession>
<dbReference type="SMART" id="SM00028">
    <property type="entry name" value="TPR"/>
    <property type="match status" value="5"/>
</dbReference>
<proteinExistence type="predicted"/>
<feature type="domain" description="DUF5107" evidence="2">
    <location>
        <begin position="62"/>
        <end position="374"/>
    </location>
</feature>
<dbReference type="Pfam" id="PF17128">
    <property type="entry name" value="DUF5107"/>
    <property type="match status" value="1"/>
</dbReference>
<feature type="region of interest" description="Disordered" evidence="1">
    <location>
        <begin position="471"/>
        <end position="492"/>
    </location>
</feature>
<dbReference type="InterPro" id="IPR011990">
    <property type="entry name" value="TPR-like_helical_dom_sf"/>
</dbReference>
<organism evidence="3 4">
    <name type="scientific">Subtercola boreus</name>
    <dbReference type="NCBI Taxonomy" id="120213"/>
    <lineage>
        <taxon>Bacteria</taxon>
        <taxon>Bacillati</taxon>
        <taxon>Actinomycetota</taxon>
        <taxon>Actinomycetes</taxon>
        <taxon>Micrococcales</taxon>
        <taxon>Microbacteriaceae</taxon>
        <taxon>Subtercola</taxon>
    </lineage>
</organism>
<evidence type="ECO:0000313" key="3">
    <source>
        <dbReference type="EMBL" id="RFA16904.1"/>
    </source>
</evidence>
<dbReference type="Pfam" id="PF13432">
    <property type="entry name" value="TPR_16"/>
    <property type="match status" value="1"/>
</dbReference>
<dbReference type="InterPro" id="IPR019734">
    <property type="entry name" value="TPR_rpt"/>
</dbReference>
<gene>
    <name evidence="3" type="ORF">B7R22_02195</name>
</gene>
<protein>
    <recommendedName>
        <fullName evidence="2">DUF5107 domain-containing protein</fullName>
    </recommendedName>
</protein>
<dbReference type="InterPro" id="IPR033396">
    <property type="entry name" value="DUF5107"/>
</dbReference>